<gene>
    <name evidence="1" type="ORF">CBF29_12990</name>
</gene>
<evidence type="ECO:0000313" key="2">
    <source>
        <dbReference type="Proteomes" id="UP000287605"/>
    </source>
</evidence>
<protein>
    <submittedName>
        <fullName evidence="1">Uncharacterized protein</fullName>
    </submittedName>
</protein>
<dbReference type="Proteomes" id="UP000287605">
    <property type="component" value="Unassembled WGS sequence"/>
</dbReference>
<organism evidence="1 2">
    <name type="scientific">Vagococcus elongatus</name>
    <dbReference type="NCBI Taxonomy" id="180344"/>
    <lineage>
        <taxon>Bacteria</taxon>
        <taxon>Bacillati</taxon>
        <taxon>Bacillota</taxon>
        <taxon>Bacilli</taxon>
        <taxon>Lactobacillales</taxon>
        <taxon>Enterococcaceae</taxon>
        <taxon>Vagococcus</taxon>
    </lineage>
</organism>
<keyword evidence="2" id="KW-1185">Reference proteome</keyword>
<accession>A0A430ALV0</accession>
<proteinExistence type="predicted"/>
<evidence type="ECO:0000313" key="1">
    <source>
        <dbReference type="EMBL" id="RSU08867.1"/>
    </source>
</evidence>
<sequence length="87" mass="10206">MNNEAGLMNENEIKEVLHTFLGANVDIFRHIIEANFIEQGIFIEKFTSEDEEIAVLLAILKQFIKQVVEVYELYFDSPNQFQNIREL</sequence>
<name>A0A430ALV0_9ENTE</name>
<dbReference type="EMBL" id="NGKA01000033">
    <property type="protein sequence ID" value="RSU08867.1"/>
    <property type="molecule type" value="Genomic_DNA"/>
</dbReference>
<comment type="caution">
    <text evidence="1">The sequence shown here is derived from an EMBL/GenBank/DDBJ whole genome shotgun (WGS) entry which is preliminary data.</text>
</comment>
<reference evidence="1 2" key="1">
    <citation type="submission" date="2017-05" db="EMBL/GenBank/DDBJ databases">
        <title>Vagococcus spp. assemblies.</title>
        <authorList>
            <person name="Gulvik C.A."/>
        </authorList>
    </citation>
    <scope>NUCLEOTIDE SEQUENCE [LARGE SCALE GENOMIC DNA]</scope>
    <source>
        <strain evidence="1 2">CCUG 51432</strain>
    </source>
</reference>
<dbReference type="AlphaFoldDB" id="A0A430ALV0"/>